<dbReference type="GeneID" id="114245916"/>
<keyword evidence="2" id="KW-0539">Nucleus</keyword>
<dbReference type="CTD" id="8498"/>
<dbReference type="GO" id="GO:0006611">
    <property type="term" value="P:protein export from nucleus"/>
    <property type="evidence" value="ECO:0007669"/>
    <property type="project" value="TreeGrafter"/>
</dbReference>
<organism evidence="5 6">
    <name type="scientific">Bombyx mandarina</name>
    <name type="common">Wild silk moth</name>
    <name type="synonym">Wild silkworm</name>
    <dbReference type="NCBI Taxonomy" id="7092"/>
    <lineage>
        <taxon>Eukaryota</taxon>
        <taxon>Metazoa</taxon>
        <taxon>Ecdysozoa</taxon>
        <taxon>Arthropoda</taxon>
        <taxon>Hexapoda</taxon>
        <taxon>Insecta</taxon>
        <taxon>Pterygota</taxon>
        <taxon>Neoptera</taxon>
        <taxon>Endopterygota</taxon>
        <taxon>Lepidoptera</taxon>
        <taxon>Glossata</taxon>
        <taxon>Ditrysia</taxon>
        <taxon>Bombycoidea</taxon>
        <taxon>Bombycidae</taxon>
        <taxon>Bombycinae</taxon>
        <taxon>Bombyx</taxon>
    </lineage>
</organism>
<dbReference type="OrthoDB" id="185618at2759"/>
<keyword evidence="5" id="KW-1185">Reference proteome</keyword>
<name>A0A6J2K125_BOMMA</name>
<sequence length="415" mass="44100">MKKSTMEDAKQEKTPGDMCNGTSQTRMVLAKPRLGGFGSPSFSSTSNKANNPFGSVLRPPQLKATTNPFLKPNPIEESGKEKDKEASENRLNESKENIEVPQFVPLGGANVASRNVNAVPATNSPAAPSFVFGQNLSERVVIKENGNNGEASATEHSSSNGTTELLFTNAAASVKENNQESESSRAETSNRDALVAAAAEYERSHARPLPPTTNCTITGEEDETNVLQISCRLFAWEAGSWRERGRGVLRLNECGGGGAGAAGGGGARLVVRVAGSLRVVLNTKLWPDMLADQAGPKSLRITALDAQQQIKLFLIMGSPADIVQLTRAIKARVQTSKKPAGGARGHIAPSQSAAARLDADADDCGDRLAAAPGAPEYQSNVDGMRDDNETKPLKRKEPVDDETSPKRQCPEIVID</sequence>
<dbReference type="KEGG" id="bman:114245916"/>
<evidence type="ECO:0000313" key="6">
    <source>
        <dbReference type="RefSeq" id="XP_028034034.1"/>
    </source>
</evidence>
<dbReference type="InterPro" id="IPR011993">
    <property type="entry name" value="PH-like_dom_sf"/>
</dbReference>
<evidence type="ECO:0000259" key="4">
    <source>
        <dbReference type="PROSITE" id="PS50196"/>
    </source>
</evidence>
<dbReference type="Proteomes" id="UP000504629">
    <property type="component" value="Unplaced"/>
</dbReference>
<dbReference type="GO" id="GO:0005634">
    <property type="term" value="C:nucleus"/>
    <property type="evidence" value="ECO:0007669"/>
    <property type="project" value="UniProtKB-SubCell"/>
</dbReference>
<dbReference type="SUPFAM" id="SSF50729">
    <property type="entry name" value="PH domain-like"/>
    <property type="match status" value="1"/>
</dbReference>
<feature type="region of interest" description="Disordered" evidence="3">
    <location>
        <begin position="1"/>
        <end position="97"/>
    </location>
</feature>
<dbReference type="Gene3D" id="2.30.29.30">
    <property type="entry name" value="Pleckstrin-homology domain (PH domain)/Phosphotyrosine-binding domain (PTB)"/>
    <property type="match status" value="1"/>
</dbReference>
<evidence type="ECO:0000256" key="2">
    <source>
        <dbReference type="ARBA" id="ARBA00023242"/>
    </source>
</evidence>
<gene>
    <name evidence="6" type="primary">LOC114245916</name>
</gene>
<evidence type="ECO:0000313" key="5">
    <source>
        <dbReference type="Proteomes" id="UP000504629"/>
    </source>
</evidence>
<feature type="domain" description="RanBD1" evidence="4">
    <location>
        <begin position="208"/>
        <end position="289"/>
    </location>
</feature>
<reference evidence="6" key="1">
    <citation type="submission" date="2025-08" db="UniProtKB">
        <authorList>
            <consortium name="RefSeq"/>
        </authorList>
    </citation>
    <scope>IDENTIFICATION</scope>
    <source>
        <tissue evidence="6">Silk gland</tissue>
    </source>
</reference>
<evidence type="ECO:0000256" key="3">
    <source>
        <dbReference type="SAM" id="MobiDB-lite"/>
    </source>
</evidence>
<comment type="subcellular location">
    <subcellularLocation>
        <location evidence="1">Nucleus</location>
    </subcellularLocation>
</comment>
<dbReference type="SMART" id="SM00160">
    <property type="entry name" value="RanBD"/>
    <property type="match status" value="1"/>
</dbReference>
<dbReference type="InterPro" id="IPR000156">
    <property type="entry name" value="Ran_bind_dom"/>
</dbReference>
<proteinExistence type="predicted"/>
<protein>
    <submittedName>
        <fullName evidence="6">Ran-binding protein 3</fullName>
    </submittedName>
</protein>
<feature type="region of interest" description="Disordered" evidence="3">
    <location>
        <begin position="366"/>
        <end position="415"/>
    </location>
</feature>
<feature type="compositionally biased region" description="Basic and acidic residues" evidence="3">
    <location>
        <begin position="1"/>
        <end position="15"/>
    </location>
</feature>
<evidence type="ECO:0000256" key="1">
    <source>
        <dbReference type="ARBA" id="ARBA00004123"/>
    </source>
</evidence>
<dbReference type="PROSITE" id="PS50196">
    <property type="entry name" value="RANBD1"/>
    <property type="match status" value="1"/>
</dbReference>
<feature type="compositionally biased region" description="Basic and acidic residues" evidence="3">
    <location>
        <begin position="383"/>
        <end position="409"/>
    </location>
</feature>
<feature type="compositionally biased region" description="Basic and acidic residues" evidence="3">
    <location>
        <begin position="77"/>
        <end position="97"/>
    </location>
</feature>
<dbReference type="PANTHER" id="PTHR23138">
    <property type="entry name" value="RAN BINDING PROTEIN"/>
    <property type="match status" value="1"/>
</dbReference>
<dbReference type="RefSeq" id="XP_028034034.1">
    <property type="nucleotide sequence ID" value="XM_028178233.1"/>
</dbReference>
<dbReference type="InterPro" id="IPR045255">
    <property type="entry name" value="RanBP1-like"/>
</dbReference>
<dbReference type="PANTHER" id="PTHR23138:SF142">
    <property type="entry name" value="RAN-BINDING PROTEIN 3B-RELATED"/>
    <property type="match status" value="1"/>
</dbReference>
<dbReference type="AlphaFoldDB" id="A0A6J2K125"/>
<accession>A0A6J2K125</accession>
<dbReference type="CDD" id="cd13180">
    <property type="entry name" value="RanBD_RanBP3"/>
    <property type="match status" value="1"/>
</dbReference>